<name>A0ABV9QH89_9BURK</name>
<evidence type="ECO:0000259" key="8">
    <source>
        <dbReference type="Pfam" id="PF04085"/>
    </source>
</evidence>
<dbReference type="NCBIfam" id="TIGR00219">
    <property type="entry name" value="mreC"/>
    <property type="match status" value="1"/>
</dbReference>
<dbReference type="Gene3D" id="2.40.10.350">
    <property type="entry name" value="Rod shape-determining protein MreC, domain 2"/>
    <property type="match status" value="1"/>
</dbReference>
<dbReference type="Pfam" id="PF04085">
    <property type="entry name" value="MreC"/>
    <property type="match status" value="1"/>
</dbReference>
<feature type="coiled-coil region" evidence="6">
    <location>
        <begin position="79"/>
        <end position="123"/>
    </location>
</feature>
<keyword evidence="3 5" id="KW-0133">Cell shape</keyword>
<feature type="domain" description="Rod shape-determining protein MreC beta-barrel core" evidence="8">
    <location>
        <begin position="132"/>
        <end position="281"/>
    </location>
</feature>
<comment type="caution">
    <text evidence="9">The sequence shown here is derived from an EMBL/GenBank/DDBJ whole genome shotgun (WGS) entry which is preliminary data.</text>
</comment>
<dbReference type="PANTHER" id="PTHR34138:SF1">
    <property type="entry name" value="CELL SHAPE-DETERMINING PROTEIN MREC"/>
    <property type="match status" value="1"/>
</dbReference>
<evidence type="ECO:0000256" key="7">
    <source>
        <dbReference type="SAM" id="MobiDB-lite"/>
    </source>
</evidence>
<organism evidence="9 10">
    <name type="scientific">Giesbergeria sinuosa</name>
    <dbReference type="NCBI Taxonomy" id="80883"/>
    <lineage>
        <taxon>Bacteria</taxon>
        <taxon>Pseudomonadati</taxon>
        <taxon>Pseudomonadota</taxon>
        <taxon>Betaproteobacteria</taxon>
        <taxon>Burkholderiales</taxon>
        <taxon>Comamonadaceae</taxon>
        <taxon>Giesbergeria</taxon>
    </lineage>
</organism>
<evidence type="ECO:0000313" key="9">
    <source>
        <dbReference type="EMBL" id="MFC4790153.1"/>
    </source>
</evidence>
<dbReference type="Gene3D" id="2.40.10.340">
    <property type="entry name" value="Rod shape-determining protein MreC, domain 1"/>
    <property type="match status" value="1"/>
</dbReference>
<proteinExistence type="inferred from homology"/>
<evidence type="ECO:0000256" key="6">
    <source>
        <dbReference type="SAM" id="Coils"/>
    </source>
</evidence>
<dbReference type="InterPro" id="IPR055342">
    <property type="entry name" value="MreC_beta-barrel_core"/>
</dbReference>
<dbReference type="Proteomes" id="UP001596001">
    <property type="component" value="Unassembled WGS sequence"/>
</dbReference>
<evidence type="ECO:0000256" key="2">
    <source>
        <dbReference type="ARBA" id="ARBA00013855"/>
    </source>
</evidence>
<feature type="region of interest" description="Disordered" evidence="7">
    <location>
        <begin position="283"/>
        <end position="305"/>
    </location>
</feature>
<dbReference type="InterPro" id="IPR042177">
    <property type="entry name" value="Cell/Rod_1"/>
</dbReference>
<protein>
    <recommendedName>
        <fullName evidence="2 5">Cell shape-determining protein MreC</fullName>
    </recommendedName>
    <alternativeName>
        <fullName evidence="4 5">Cell shape protein MreC</fullName>
    </alternativeName>
</protein>
<dbReference type="PANTHER" id="PTHR34138">
    <property type="entry name" value="CELL SHAPE-DETERMINING PROTEIN MREC"/>
    <property type="match status" value="1"/>
</dbReference>
<keyword evidence="10" id="KW-1185">Reference proteome</keyword>
<comment type="similarity">
    <text evidence="1 5">Belongs to the MreC family.</text>
</comment>
<dbReference type="RefSeq" id="WP_382434302.1">
    <property type="nucleotide sequence ID" value="NZ_JBHSHJ010000014.1"/>
</dbReference>
<dbReference type="PIRSF" id="PIRSF038471">
    <property type="entry name" value="MreC"/>
    <property type="match status" value="1"/>
</dbReference>
<evidence type="ECO:0000256" key="1">
    <source>
        <dbReference type="ARBA" id="ARBA00009369"/>
    </source>
</evidence>
<reference evidence="10" key="1">
    <citation type="journal article" date="2019" name="Int. J. Syst. Evol. Microbiol.">
        <title>The Global Catalogue of Microorganisms (GCM) 10K type strain sequencing project: providing services to taxonomists for standard genome sequencing and annotation.</title>
        <authorList>
            <consortium name="The Broad Institute Genomics Platform"/>
            <consortium name="The Broad Institute Genome Sequencing Center for Infectious Disease"/>
            <person name="Wu L."/>
            <person name="Ma J."/>
        </authorList>
    </citation>
    <scope>NUCLEOTIDE SEQUENCE [LARGE SCALE GENOMIC DNA]</scope>
    <source>
        <strain evidence="10">CCUG 49452</strain>
    </source>
</reference>
<sequence>MPLGTLDRRAPSLMRQGPSAFSQIILYSALALFLMVADARWRITDPLRQSVAVVLYPIQWLLLQPKDWASRGEGYFETLEQAQAAADAARQELVRLSVRANQAQELLEENERLRKLLDLQERLDLPAHAAQILYDTTDPYTRRVVVNRGQMQGVVQGSPVVDAAGVLGQVTRVYPFLSEVTLLVDREQAIPVLNTRTGARGVAYGDPVASHGGGLELRFVAANADVQEGDLLSTSGMDGVYPAGLPVAKVVRVERRADSAFARIYCKPQAQVEGARHVMLITPVDDVPPRPQPEPAAAPKLGAHR</sequence>
<accession>A0ABV9QH89</accession>
<keyword evidence="6" id="KW-0175">Coiled coil</keyword>
<dbReference type="EMBL" id="JBHSHJ010000014">
    <property type="protein sequence ID" value="MFC4790153.1"/>
    <property type="molecule type" value="Genomic_DNA"/>
</dbReference>
<evidence type="ECO:0000256" key="4">
    <source>
        <dbReference type="ARBA" id="ARBA00032089"/>
    </source>
</evidence>
<comment type="function">
    <text evidence="5">Involved in formation and maintenance of cell shape.</text>
</comment>
<evidence type="ECO:0000256" key="3">
    <source>
        <dbReference type="ARBA" id="ARBA00022960"/>
    </source>
</evidence>
<evidence type="ECO:0000256" key="5">
    <source>
        <dbReference type="PIRNR" id="PIRNR038471"/>
    </source>
</evidence>
<gene>
    <name evidence="9" type="primary">mreC</name>
    <name evidence="9" type="ORF">ACFO6X_14310</name>
</gene>
<dbReference type="InterPro" id="IPR042175">
    <property type="entry name" value="Cell/Rod_MreC_2"/>
</dbReference>
<evidence type="ECO:0000313" key="10">
    <source>
        <dbReference type="Proteomes" id="UP001596001"/>
    </source>
</evidence>
<dbReference type="InterPro" id="IPR007221">
    <property type="entry name" value="MreC"/>
</dbReference>